<accession>A0A8K0KGT4</accession>
<comment type="caution">
    <text evidence="7">The sequence shown here is derived from an EMBL/GenBank/DDBJ whole genome shotgun (WGS) entry which is preliminary data.</text>
</comment>
<dbReference type="EMBL" id="KZ308588">
    <property type="protein sequence ID" value="KAG8232048.1"/>
    <property type="molecule type" value="Genomic_DNA"/>
</dbReference>
<reference evidence="7" key="1">
    <citation type="submission" date="2013-04" db="EMBL/GenBank/DDBJ databases">
        <authorList>
            <person name="Qu J."/>
            <person name="Murali S.C."/>
            <person name="Bandaranaike D."/>
            <person name="Bellair M."/>
            <person name="Blankenburg K."/>
            <person name="Chao H."/>
            <person name="Dinh H."/>
            <person name="Doddapaneni H."/>
            <person name="Downs B."/>
            <person name="Dugan-Rocha S."/>
            <person name="Elkadiri S."/>
            <person name="Gnanaolivu R.D."/>
            <person name="Hernandez B."/>
            <person name="Javaid M."/>
            <person name="Jayaseelan J.C."/>
            <person name="Lee S."/>
            <person name="Li M."/>
            <person name="Ming W."/>
            <person name="Munidasa M."/>
            <person name="Muniz J."/>
            <person name="Nguyen L."/>
            <person name="Ongeri F."/>
            <person name="Osuji N."/>
            <person name="Pu L.-L."/>
            <person name="Puazo M."/>
            <person name="Qu C."/>
            <person name="Quiroz J."/>
            <person name="Raj R."/>
            <person name="Weissenberger G."/>
            <person name="Xin Y."/>
            <person name="Zou X."/>
            <person name="Han Y."/>
            <person name="Richards S."/>
            <person name="Worley K."/>
            <person name="Muzny D."/>
            <person name="Gibbs R."/>
        </authorList>
    </citation>
    <scope>NUCLEOTIDE SEQUENCE</scope>
    <source>
        <strain evidence="7">Sampled in the wild</strain>
    </source>
</reference>
<evidence type="ECO:0000313" key="8">
    <source>
        <dbReference type="Proteomes" id="UP000792457"/>
    </source>
</evidence>
<dbReference type="GO" id="GO:0016020">
    <property type="term" value="C:membrane"/>
    <property type="evidence" value="ECO:0007669"/>
    <property type="project" value="UniProtKB-SubCell"/>
</dbReference>
<proteinExistence type="predicted"/>
<keyword evidence="5" id="KW-0472">Membrane</keyword>
<evidence type="ECO:0000256" key="3">
    <source>
        <dbReference type="ARBA" id="ARBA00022737"/>
    </source>
</evidence>
<evidence type="ECO:0000313" key="7">
    <source>
        <dbReference type="EMBL" id="KAG8232048.1"/>
    </source>
</evidence>
<name>A0A8K0KGT4_LADFU</name>
<comment type="subcellular location">
    <subcellularLocation>
        <location evidence="1">Membrane</location>
    </subcellularLocation>
</comment>
<feature type="non-terminal residue" evidence="7">
    <location>
        <position position="108"/>
    </location>
</feature>
<evidence type="ECO:0000256" key="1">
    <source>
        <dbReference type="ARBA" id="ARBA00004370"/>
    </source>
</evidence>
<dbReference type="InterPro" id="IPR037721">
    <property type="entry name" value="Ferlin"/>
</dbReference>
<evidence type="ECO:0000256" key="5">
    <source>
        <dbReference type="ARBA" id="ARBA00023136"/>
    </source>
</evidence>
<dbReference type="AlphaFoldDB" id="A0A8K0KGT4"/>
<evidence type="ECO:0000256" key="4">
    <source>
        <dbReference type="ARBA" id="ARBA00022989"/>
    </source>
</evidence>
<sequence>MIDKKLGDKTMCFEISLGNDGNMLDGHNESYQENDSGSENETLESILSHGSWQSTTAPTKPMTHDRLYYFLPYWDDKPCMYIRSVWPDYRKRMYNSNIIGKIVDKSEI</sequence>
<keyword evidence="2" id="KW-0812">Transmembrane</keyword>
<dbReference type="Proteomes" id="UP000792457">
    <property type="component" value="Unassembled WGS sequence"/>
</dbReference>
<evidence type="ECO:0000256" key="2">
    <source>
        <dbReference type="ARBA" id="ARBA00022692"/>
    </source>
</evidence>
<keyword evidence="8" id="KW-1185">Reference proteome</keyword>
<keyword evidence="4" id="KW-1133">Transmembrane helix</keyword>
<dbReference type="PANTHER" id="PTHR12546">
    <property type="entry name" value="FER-1-LIKE"/>
    <property type="match status" value="1"/>
</dbReference>
<gene>
    <name evidence="7" type="ORF">J437_LFUL014431</name>
</gene>
<reference evidence="7" key="2">
    <citation type="submission" date="2017-10" db="EMBL/GenBank/DDBJ databases">
        <title>Ladona fulva Genome sequencing and assembly.</title>
        <authorList>
            <person name="Murali S."/>
            <person name="Richards S."/>
            <person name="Bandaranaike D."/>
            <person name="Bellair M."/>
            <person name="Blankenburg K."/>
            <person name="Chao H."/>
            <person name="Dinh H."/>
            <person name="Doddapaneni H."/>
            <person name="Dugan-Rocha S."/>
            <person name="Elkadiri S."/>
            <person name="Gnanaolivu R."/>
            <person name="Hernandez B."/>
            <person name="Skinner E."/>
            <person name="Javaid M."/>
            <person name="Lee S."/>
            <person name="Li M."/>
            <person name="Ming W."/>
            <person name="Munidasa M."/>
            <person name="Muniz J."/>
            <person name="Nguyen L."/>
            <person name="Hughes D."/>
            <person name="Osuji N."/>
            <person name="Pu L.-L."/>
            <person name="Puazo M."/>
            <person name="Qu C."/>
            <person name="Quiroz J."/>
            <person name="Raj R."/>
            <person name="Weissenberger G."/>
            <person name="Xin Y."/>
            <person name="Zou X."/>
            <person name="Han Y."/>
            <person name="Worley K."/>
            <person name="Muzny D."/>
            <person name="Gibbs R."/>
        </authorList>
    </citation>
    <scope>NUCLEOTIDE SEQUENCE</scope>
    <source>
        <strain evidence="7">Sampled in the wild</strain>
    </source>
</reference>
<evidence type="ECO:0000256" key="6">
    <source>
        <dbReference type="SAM" id="MobiDB-lite"/>
    </source>
</evidence>
<dbReference type="GO" id="GO:0007009">
    <property type="term" value="P:plasma membrane organization"/>
    <property type="evidence" value="ECO:0007669"/>
    <property type="project" value="TreeGrafter"/>
</dbReference>
<protein>
    <submittedName>
        <fullName evidence="7">Uncharacterized protein</fullName>
    </submittedName>
</protein>
<feature type="region of interest" description="Disordered" evidence="6">
    <location>
        <begin position="20"/>
        <end position="40"/>
    </location>
</feature>
<dbReference type="PANTHER" id="PTHR12546:SF60">
    <property type="entry name" value="MISFIRE, ISOFORM F"/>
    <property type="match status" value="1"/>
</dbReference>
<organism evidence="7 8">
    <name type="scientific">Ladona fulva</name>
    <name type="common">Scarce chaser dragonfly</name>
    <name type="synonym">Libellula fulva</name>
    <dbReference type="NCBI Taxonomy" id="123851"/>
    <lineage>
        <taxon>Eukaryota</taxon>
        <taxon>Metazoa</taxon>
        <taxon>Ecdysozoa</taxon>
        <taxon>Arthropoda</taxon>
        <taxon>Hexapoda</taxon>
        <taxon>Insecta</taxon>
        <taxon>Pterygota</taxon>
        <taxon>Palaeoptera</taxon>
        <taxon>Odonata</taxon>
        <taxon>Epiprocta</taxon>
        <taxon>Anisoptera</taxon>
        <taxon>Libelluloidea</taxon>
        <taxon>Libellulidae</taxon>
        <taxon>Ladona</taxon>
    </lineage>
</organism>
<dbReference type="OrthoDB" id="10059618at2759"/>
<keyword evidence="3" id="KW-0677">Repeat</keyword>